<sequence length="43" mass="4606">MKREILKTIACIGALALSINALADEPKYTSDGLDDKCLCHGTL</sequence>
<reference evidence="3" key="1">
    <citation type="submission" date="2007-07" db="EMBL/GenBank/DDBJ databases">
        <title>Complete genome sequence of Campylobacter hominis ATCC BAA-381, a commensal isolated from the human gastrointestinal tract.</title>
        <authorList>
            <person name="Fouts D.E."/>
            <person name="Mongodin E.F."/>
            <person name="Puiu D."/>
            <person name="Sebastian Y."/>
            <person name="Miller W.G."/>
            <person name="Mandrell R.E."/>
            <person name="Nelson K.E."/>
        </authorList>
    </citation>
    <scope>NUCLEOTIDE SEQUENCE [LARGE SCALE GENOMIC DNA]</scope>
    <source>
        <strain evidence="3">ATCC BAA-381 / LMG 19568 / NCTC 13146 / CH001A</strain>
    </source>
</reference>
<organism evidence="2 3">
    <name type="scientific">Campylobacter hominis (strain ATCC BAA-381 / DSM 21671 / CCUG 45161 / LMG 19568 / NCTC 13146 / CH001A)</name>
    <dbReference type="NCBI Taxonomy" id="360107"/>
    <lineage>
        <taxon>Bacteria</taxon>
        <taxon>Pseudomonadati</taxon>
        <taxon>Campylobacterota</taxon>
        <taxon>Epsilonproteobacteria</taxon>
        <taxon>Campylobacterales</taxon>
        <taxon>Campylobacteraceae</taxon>
        <taxon>Campylobacter</taxon>
    </lineage>
</organism>
<gene>
    <name evidence="2" type="ordered locus">CHAB381_1337</name>
</gene>
<name>A7I2Z5_CAMHC</name>
<evidence type="ECO:0000313" key="3">
    <source>
        <dbReference type="Proteomes" id="UP000002407"/>
    </source>
</evidence>
<dbReference type="AlphaFoldDB" id="A7I2Z5"/>
<evidence type="ECO:0008006" key="4">
    <source>
        <dbReference type="Google" id="ProtNLM"/>
    </source>
</evidence>
<protein>
    <recommendedName>
        <fullName evidence="4">Periplasmic protein</fullName>
    </recommendedName>
</protein>
<dbReference type="KEGG" id="cha:CHAB381_1337"/>
<proteinExistence type="predicted"/>
<dbReference type="Proteomes" id="UP000002407">
    <property type="component" value="Chromosome"/>
</dbReference>
<keyword evidence="3" id="KW-1185">Reference proteome</keyword>
<dbReference type="RefSeq" id="WP_012109189.1">
    <property type="nucleotide sequence ID" value="NC_009714.1"/>
</dbReference>
<evidence type="ECO:0000256" key="1">
    <source>
        <dbReference type="SAM" id="SignalP"/>
    </source>
</evidence>
<dbReference type="HOGENOM" id="CLU_3230983_0_0_7"/>
<evidence type="ECO:0000313" key="2">
    <source>
        <dbReference type="EMBL" id="ABS52069.1"/>
    </source>
</evidence>
<accession>A7I2Z5</accession>
<dbReference type="STRING" id="360107.CHAB381_1337"/>
<feature type="signal peptide" evidence="1">
    <location>
        <begin position="1"/>
        <end position="23"/>
    </location>
</feature>
<dbReference type="EMBL" id="CP000776">
    <property type="protein sequence ID" value="ABS52069.1"/>
    <property type="molecule type" value="Genomic_DNA"/>
</dbReference>
<keyword evidence="1" id="KW-0732">Signal</keyword>
<feature type="chain" id="PRO_5002710710" description="Periplasmic protein" evidence="1">
    <location>
        <begin position="24"/>
        <end position="43"/>
    </location>
</feature>